<dbReference type="Proteomes" id="UP000492820">
    <property type="component" value="Unassembled WGS sequence"/>
</dbReference>
<dbReference type="GeneID" id="36338673"/>
<dbReference type="Proteomes" id="UP000019149">
    <property type="component" value="Unassembled WGS sequence"/>
</dbReference>
<evidence type="ECO:0000256" key="4">
    <source>
        <dbReference type="ARBA" id="ARBA00022792"/>
    </source>
</evidence>
<evidence type="ECO:0000256" key="3">
    <source>
        <dbReference type="ARBA" id="ARBA00022448"/>
    </source>
</evidence>
<dbReference type="EMBL" id="LK028577">
    <property type="protein sequence ID" value="CDS17525.1"/>
    <property type="molecule type" value="Genomic_DNA"/>
</dbReference>
<evidence type="ECO:0000256" key="1">
    <source>
        <dbReference type="ARBA" id="ARBA00004637"/>
    </source>
</evidence>
<dbReference type="AlphaFoldDB" id="U6J2L2"/>
<comment type="similarity">
    <text evidence="2">Belongs to the TIM16/PAM16 family.</text>
</comment>
<sequence length="135" mass="15193">MLGLQYTSILLKWYAKYLAQVILSVSRILGRAFVKALQEEYAASMNAARARASADKYSSKSDRGSSLSDISLEEAKQILNISNIHNVEEVAKKYDHLFTVNDKKNGGSLYLQSKVFRAKERIDEELQAKPFSSEV</sequence>
<keyword evidence="8" id="KW-0472">Membrane</keyword>
<name>U6J2L2_ECHGR</name>
<reference evidence="13" key="4">
    <citation type="submission" date="2020-10" db="UniProtKB">
        <authorList>
            <consortium name="WormBaseParasite"/>
        </authorList>
    </citation>
    <scope>IDENTIFICATION</scope>
</reference>
<dbReference type="EMBL" id="APAU02000014">
    <property type="protein sequence ID" value="EUB62206.1"/>
    <property type="molecule type" value="Genomic_DNA"/>
</dbReference>
<organism evidence="10 11">
    <name type="scientific">Echinococcus granulosus</name>
    <name type="common">Hydatid tapeworm</name>
    <dbReference type="NCBI Taxonomy" id="6210"/>
    <lineage>
        <taxon>Eukaryota</taxon>
        <taxon>Metazoa</taxon>
        <taxon>Spiralia</taxon>
        <taxon>Lophotrochozoa</taxon>
        <taxon>Platyhelminthes</taxon>
        <taxon>Cestoda</taxon>
        <taxon>Eucestoda</taxon>
        <taxon>Cyclophyllidea</taxon>
        <taxon>Taeniidae</taxon>
        <taxon>Echinococcus</taxon>
        <taxon>Echinococcus granulosus group</taxon>
    </lineage>
</organism>
<keyword evidence="7" id="KW-0496">Mitochondrion</keyword>
<dbReference type="KEGG" id="egl:EGR_02958"/>
<dbReference type="WBParaSite" id="EgrG_001028300">
    <property type="protein sequence ID" value="EgrG_001028300"/>
    <property type="gene ID" value="EgrG_001028300"/>
</dbReference>
<dbReference type="InterPro" id="IPR036869">
    <property type="entry name" value="J_dom_sf"/>
</dbReference>
<dbReference type="PANTHER" id="PTHR12388">
    <property type="entry name" value="MITOCHONDRIA ASSOCIATED GRANULOCYTE MACROPHAGE CSF SIGNALING MOLECULE"/>
    <property type="match status" value="1"/>
</dbReference>
<dbReference type="Gene3D" id="1.10.287.110">
    <property type="entry name" value="DnaJ domain"/>
    <property type="match status" value="1"/>
</dbReference>
<evidence type="ECO:0000313" key="13">
    <source>
        <dbReference type="WBParaSite" id="EgrG_001028300"/>
    </source>
</evidence>
<comment type="subcellular location">
    <subcellularLocation>
        <location evidence="1">Mitochondrion inner membrane</location>
        <topology evidence="1">Peripheral membrane protein</topology>
    </subcellularLocation>
</comment>
<keyword evidence="11" id="KW-1185">Reference proteome</keyword>
<evidence type="ECO:0000256" key="2">
    <source>
        <dbReference type="ARBA" id="ARBA00008817"/>
    </source>
</evidence>
<dbReference type="Pfam" id="PF03656">
    <property type="entry name" value="Pam16"/>
    <property type="match status" value="1"/>
</dbReference>
<evidence type="ECO:0000313" key="10">
    <source>
        <dbReference type="EMBL" id="EUB62206.1"/>
    </source>
</evidence>
<evidence type="ECO:0000256" key="5">
    <source>
        <dbReference type="ARBA" id="ARBA00022927"/>
    </source>
</evidence>
<evidence type="ECO:0000256" key="8">
    <source>
        <dbReference type="ARBA" id="ARBA00023136"/>
    </source>
</evidence>
<dbReference type="OMA" id="RMFKIND"/>
<keyword evidence="6" id="KW-0811">Translocation</keyword>
<dbReference type="GO" id="GO:0030150">
    <property type="term" value="P:protein import into mitochondrial matrix"/>
    <property type="evidence" value="ECO:0007669"/>
    <property type="project" value="InterPro"/>
</dbReference>
<evidence type="ECO:0000313" key="11">
    <source>
        <dbReference type="Proteomes" id="UP000019149"/>
    </source>
</evidence>
<reference evidence="9" key="3">
    <citation type="submission" date="2014-06" db="EMBL/GenBank/DDBJ databases">
        <authorList>
            <person name="Aslett M."/>
        </authorList>
    </citation>
    <scope>NUCLEOTIDE SEQUENCE</scope>
</reference>
<evidence type="ECO:0000313" key="9">
    <source>
        <dbReference type="EMBL" id="CDS17525.1"/>
    </source>
</evidence>
<keyword evidence="5" id="KW-0653">Protein transport</keyword>
<dbReference type="RefSeq" id="XP_024353402.1">
    <property type="nucleotide sequence ID" value="XM_024492207.1"/>
</dbReference>
<gene>
    <name evidence="10 13" type="ORF">EGR_02958</name>
    <name evidence="9" type="ORF">EgrG_001028300</name>
</gene>
<dbReference type="GO" id="GO:0005744">
    <property type="term" value="C:TIM23 mitochondrial import inner membrane translocase complex"/>
    <property type="evidence" value="ECO:0007669"/>
    <property type="project" value="InterPro"/>
</dbReference>
<dbReference type="CTD" id="36338673"/>
<dbReference type="FunFam" id="1.10.287.110:FF:000006">
    <property type="entry name" value="Import inner membrane translocase subunit TIM16"/>
    <property type="match status" value="1"/>
</dbReference>
<reference evidence="10 11" key="1">
    <citation type="journal article" date="2013" name="Nat. Genet.">
        <title>The genome of the hydatid tapeworm Echinococcus granulosus.</title>
        <authorList>
            <person name="Zheng H."/>
            <person name="Zhang W."/>
            <person name="Zhang L."/>
            <person name="Zhang Z."/>
            <person name="Li J."/>
            <person name="Lu G."/>
            <person name="Zhu Y."/>
            <person name="Wang Y."/>
            <person name="Huang Y."/>
            <person name="Liu J."/>
            <person name="Kang H."/>
            <person name="Chen J."/>
            <person name="Wang L."/>
            <person name="Chen A."/>
            <person name="Yu S."/>
            <person name="Gao Z."/>
            <person name="Jin L."/>
            <person name="Gu W."/>
            <person name="Wang Z."/>
            <person name="Zhao L."/>
            <person name="Shi B."/>
            <person name="Wen H."/>
            <person name="Lin R."/>
            <person name="Jones M.K."/>
            <person name="Brejova B."/>
            <person name="Vinar T."/>
            <person name="Zhao G."/>
            <person name="McManus D.P."/>
            <person name="Chen Z."/>
            <person name="Zhou Y."/>
            <person name="Wang S."/>
        </authorList>
    </citation>
    <scope>NUCLEOTIDE SEQUENCE [LARGE SCALE GENOMIC DNA]</scope>
</reference>
<evidence type="ECO:0000256" key="6">
    <source>
        <dbReference type="ARBA" id="ARBA00023010"/>
    </source>
</evidence>
<proteinExistence type="inferred from homology"/>
<dbReference type="OrthoDB" id="10262892at2759"/>
<keyword evidence="3" id="KW-0813">Transport</keyword>
<protein>
    <submittedName>
        <fullName evidence="9 10">Mitochondrial import inner membrane translocase</fullName>
    </submittedName>
</protein>
<dbReference type="PANTHER" id="PTHR12388:SF0">
    <property type="entry name" value="MITOCHONDRIAL IMPORT INNER MEMBRANE TRANSLOCASE SUBUNIT TIM16"/>
    <property type="match status" value="1"/>
</dbReference>
<dbReference type="InterPro" id="IPR005341">
    <property type="entry name" value="Tim16"/>
</dbReference>
<evidence type="ECO:0000313" key="12">
    <source>
        <dbReference type="Proteomes" id="UP000492820"/>
    </source>
</evidence>
<evidence type="ECO:0000256" key="7">
    <source>
        <dbReference type="ARBA" id="ARBA00023128"/>
    </source>
</evidence>
<accession>U6J2L2</accession>
<keyword evidence="4" id="KW-0999">Mitochondrion inner membrane</keyword>
<reference evidence="9 12" key="2">
    <citation type="journal article" date="2013" name="Nature">
        <title>The genomes of four tapeworm species reveal adaptations to parasitism.</title>
        <authorList>
            <person name="Tsai I.J."/>
            <person name="Zarowiecki M."/>
            <person name="Holroyd N."/>
            <person name="Garciarrubio A."/>
            <person name="Sanchez-Flores A."/>
            <person name="Brooks K.L."/>
            <person name="Tracey A."/>
            <person name="Bobes R.J."/>
            <person name="Fragoso G."/>
            <person name="Sciutto E."/>
            <person name="Aslett M."/>
            <person name="Beasley H."/>
            <person name="Bennett H.M."/>
            <person name="Cai J."/>
            <person name="Camicia F."/>
            <person name="Clark R."/>
            <person name="Cucher M."/>
            <person name="De Silva N."/>
            <person name="Day T.A."/>
            <person name="Deplazes P."/>
            <person name="Estrada K."/>
            <person name="Fernandez C."/>
            <person name="Holland P.W."/>
            <person name="Hou J."/>
            <person name="Hu S."/>
            <person name="Huckvale T."/>
            <person name="Hung S.S."/>
            <person name="Kamenetzky L."/>
            <person name="Keane J.A."/>
            <person name="Kiss F."/>
            <person name="Koziol U."/>
            <person name="Lambert O."/>
            <person name="Liu K."/>
            <person name="Luo X."/>
            <person name="Luo Y."/>
            <person name="Macchiaroli N."/>
            <person name="Nichol S."/>
            <person name="Paps J."/>
            <person name="Parkinson J."/>
            <person name="Pouchkina-Stantcheva N."/>
            <person name="Riddiford N."/>
            <person name="Rosenzvit M."/>
            <person name="Salinas G."/>
            <person name="Wasmuth J.D."/>
            <person name="Zamanian M."/>
            <person name="Zheng Y."/>
            <person name="Cai X."/>
            <person name="Soberon X."/>
            <person name="Olson P.D."/>
            <person name="Laclette J.P."/>
            <person name="Brehm K."/>
            <person name="Berriman M."/>
            <person name="Garciarrubio A."/>
            <person name="Bobes R.J."/>
            <person name="Fragoso G."/>
            <person name="Sanchez-Flores A."/>
            <person name="Estrada K."/>
            <person name="Cevallos M.A."/>
            <person name="Morett E."/>
            <person name="Gonzalez V."/>
            <person name="Portillo T."/>
            <person name="Ochoa-Leyva A."/>
            <person name="Jose M.V."/>
            <person name="Sciutto E."/>
            <person name="Landa A."/>
            <person name="Jimenez L."/>
            <person name="Valdes V."/>
            <person name="Carrero J.C."/>
            <person name="Larralde C."/>
            <person name="Morales-Montor J."/>
            <person name="Limon-Lason J."/>
            <person name="Soberon X."/>
            <person name="Laclette J.P."/>
        </authorList>
    </citation>
    <scope>NUCLEOTIDE SEQUENCE [LARGE SCALE GENOMIC DNA]</scope>
</reference>